<reference evidence="1" key="1">
    <citation type="submission" date="2023-06" db="EMBL/GenBank/DDBJ databases">
        <authorList>
            <consortium name="Lawrence Berkeley National Laboratory"/>
            <person name="Ahrendt S."/>
            <person name="Sahu N."/>
            <person name="Indic B."/>
            <person name="Wong-Bajracharya J."/>
            <person name="Merenyi Z."/>
            <person name="Ke H.-M."/>
            <person name="Monk M."/>
            <person name="Kocsube S."/>
            <person name="Drula E."/>
            <person name="Lipzen A."/>
            <person name="Balint B."/>
            <person name="Henrissat B."/>
            <person name="Andreopoulos B."/>
            <person name="Martin F.M."/>
            <person name="Harder C.B."/>
            <person name="Rigling D."/>
            <person name="Ford K.L."/>
            <person name="Foster G.D."/>
            <person name="Pangilinan J."/>
            <person name="Papanicolaou A."/>
            <person name="Barry K."/>
            <person name="LaButti K."/>
            <person name="Viragh M."/>
            <person name="Koriabine M."/>
            <person name="Yan M."/>
            <person name="Riley R."/>
            <person name="Champramary S."/>
            <person name="Plett K.L."/>
            <person name="Tsai I.J."/>
            <person name="Slot J."/>
            <person name="Sipos G."/>
            <person name="Plett J."/>
            <person name="Nagy L.G."/>
            <person name="Grigoriev I.V."/>
        </authorList>
    </citation>
    <scope>NUCLEOTIDE SEQUENCE</scope>
    <source>
        <strain evidence="1">HWK02</strain>
    </source>
</reference>
<sequence length="165" mass="17494">MAMYKAGPVPPWSPSPPLMPPIKPFAGHCNHSGSNSSGSYRTNGLGMAPGLKNVLKIPSLTSKHQLGLSDLLPPSPSVAGMPVWNFSLTPSHLNSLTTYTPDPFSAQNLAFRDTVPPTTLSLFILGLPHTSSPPPLDIQLGPGYSQSESVMISHIYSCSFLLSKA</sequence>
<dbReference type="AlphaFoldDB" id="A0AA39QEK0"/>
<gene>
    <name evidence="1" type="ORF">EDD18DRAFT_1348421</name>
</gene>
<evidence type="ECO:0000313" key="2">
    <source>
        <dbReference type="Proteomes" id="UP001175228"/>
    </source>
</evidence>
<dbReference type="EMBL" id="JAUEPU010000007">
    <property type="protein sequence ID" value="KAK0500986.1"/>
    <property type="molecule type" value="Genomic_DNA"/>
</dbReference>
<keyword evidence="2" id="KW-1185">Reference proteome</keyword>
<proteinExistence type="predicted"/>
<evidence type="ECO:0000313" key="1">
    <source>
        <dbReference type="EMBL" id="KAK0500986.1"/>
    </source>
</evidence>
<organism evidence="1 2">
    <name type="scientific">Armillaria luteobubalina</name>
    <dbReference type="NCBI Taxonomy" id="153913"/>
    <lineage>
        <taxon>Eukaryota</taxon>
        <taxon>Fungi</taxon>
        <taxon>Dikarya</taxon>
        <taxon>Basidiomycota</taxon>
        <taxon>Agaricomycotina</taxon>
        <taxon>Agaricomycetes</taxon>
        <taxon>Agaricomycetidae</taxon>
        <taxon>Agaricales</taxon>
        <taxon>Marasmiineae</taxon>
        <taxon>Physalacriaceae</taxon>
        <taxon>Armillaria</taxon>
    </lineage>
</organism>
<protein>
    <submittedName>
        <fullName evidence="1">Uncharacterized protein</fullName>
    </submittedName>
</protein>
<accession>A0AA39QEK0</accession>
<dbReference type="Proteomes" id="UP001175228">
    <property type="component" value="Unassembled WGS sequence"/>
</dbReference>
<comment type="caution">
    <text evidence="1">The sequence shown here is derived from an EMBL/GenBank/DDBJ whole genome shotgun (WGS) entry which is preliminary data.</text>
</comment>
<name>A0AA39QEK0_9AGAR</name>